<evidence type="ECO:0000313" key="2">
    <source>
        <dbReference type="EMBL" id="TWU08927.1"/>
    </source>
</evidence>
<name>A0A5C6BB32_9PLAN</name>
<organism evidence="2 3">
    <name type="scientific">Symmachiella macrocystis</name>
    <dbReference type="NCBI Taxonomy" id="2527985"/>
    <lineage>
        <taxon>Bacteria</taxon>
        <taxon>Pseudomonadati</taxon>
        <taxon>Planctomycetota</taxon>
        <taxon>Planctomycetia</taxon>
        <taxon>Planctomycetales</taxon>
        <taxon>Planctomycetaceae</taxon>
        <taxon>Symmachiella</taxon>
    </lineage>
</organism>
<evidence type="ECO:0000259" key="1">
    <source>
        <dbReference type="Pfam" id="PF01609"/>
    </source>
</evidence>
<dbReference type="RefSeq" id="WP_146372703.1">
    <property type="nucleotide sequence ID" value="NZ_SJPP01000002.1"/>
</dbReference>
<dbReference type="EMBL" id="SJPP01000002">
    <property type="protein sequence ID" value="TWU08927.1"/>
    <property type="molecule type" value="Genomic_DNA"/>
</dbReference>
<dbReference type="GO" id="GO:0006313">
    <property type="term" value="P:DNA transposition"/>
    <property type="evidence" value="ECO:0007669"/>
    <property type="project" value="InterPro"/>
</dbReference>
<comment type="caution">
    <text evidence="2">The sequence shown here is derived from an EMBL/GenBank/DDBJ whole genome shotgun (WGS) entry which is preliminary data.</text>
</comment>
<sequence>MSKPLQTNVLLEVASLSMRLATEFVQPYSHPKSPQKFTQSQLLTILILKAYLKTTYRGVIEILDTSDQLKDRLDLKRLPHYSTLKYFADRSHVLEIADEMLAEIVKEFADDADEASIDSTGLETSSASAHFRARSGKTRKKYVKLSVCIVAGSMLPAGLVVSWGPHNDKREAPELLSKVRHVTQPKRLFADAGYDAEWIHMYCREDWDVKSWIPPAVRRADGSVGGEYRQQMTKRRLKKNGYGRRWLVESFMSGLKQTLGSALAARSESSLFTEAGLKVLAYALRR</sequence>
<keyword evidence="3" id="KW-1185">Reference proteome</keyword>
<reference evidence="2 3" key="1">
    <citation type="submission" date="2019-02" db="EMBL/GenBank/DDBJ databases">
        <title>Deep-cultivation of Planctomycetes and their phenomic and genomic characterization uncovers novel biology.</title>
        <authorList>
            <person name="Wiegand S."/>
            <person name="Jogler M."/>
            <person name="Boedeker C."/>
            <person name="Pinto D."/>
            <person name="Vollmers J."/>
            <person name="Rivas-Marin E."/>
            <person name="Kohn T."/>
            <person name="Peeters S.H."/>
            <person name="Heuer A."/>
            <person name="Rast P."/>
            <person name="Oberbeckmann S."/>
            <person name="Bunk B."/>
            <person name="Jeske O."/>
            <person name="Meyerdierks A."/>
            <person name="Storesund J.E."/>
            <person name="Kallscheuer N."/>
            <person name="Luecker S."/>
            <person name="Lage O.M."/>
            <person name="Pohl T."/>
            <person name="Merkel B.J."/>
            <person name="Hornburger P."/>
            <person name="Mueller R.-W."/>
            <person name="Bruemmer F."/>
            <person name="Labrenz M."/>
            <person name="Spormann A.M."/>
            <person name="Op Den Camp H."/>
            <person name="Overmann J."/>
            <person name="Amann R."/>
            <person name="Jetten M.S.M."/>
            <person name="Mascher T."/>
            <person name="Medema M.H."/>
            <person name="Devos D.P."/>
            <person name="Kaster A.-K."/>
            <person name="Ovreas L."/>
            <person name="Rohde M."/>
            <person name="Galperin M.Y."/>
            <person name="Jogler C."/>
        </authorList>
    </citation>
    <scope>NUCLEOTIDE SEQUENCE [LARGE SCALE GENOMIC DNA]</scope>
    <source>
        <strain evidence="2 3">CA54</strain>
    </source>
</reference>
<dbReference type="OrthoDB" id="258443at2"/>
<dbReference type="GO" id="GO:0004803">
    <property type="term" value="F:transposase activity"/>
    <property type="evidence" value="ECO:0007669"/>
    <property type="project" value="InterPro"/>
</dbReference>
<gene>
    <name evidence="2" type="ORF">CA54_41660</name>
</gene>
<dbReference type="GO" id="GO:0003677">
    <property type="term" value="F:DNA binding"/>
    <property type="evidence" value="ECO:0007669"/>
    <property type="project" value="InterPro"/>
</dbReference>
<dbReference type="InterPro" id="IPR002559">
    <property type="entry name" value="Transposase_11"/>
</dbReference>
<proteinExistence type="predicted"/>
<protein>
    <recommendedName>
        <fullName evidence="1">Transposase IS4-like domain-containing protein</fullName>
    </recommendedName>
</protein>
<dbReference type="AlphaFoldDB" id="A0A5C6BB32"/>
<dbReference type="Pfam" id="PF01609">
    <property type="entry name" value="DDE_Tnp_1"/>
    <property type="match status" value="1"/>
</dbReference>
<feature type="domain" description="Transposase IS4-like" evidence="1">
    <location>
        <begin position="116"/>
        <end position="284"/>
    </location>
</feature>
<accession>A0A5C6BB32</accession>
<dbReference type="Proteomes" id="UP000320735">
    <property type="component" value="Unassembled WGS sequence"/>
</dbReference>
<evidence type="ECO:0000313" key="3">
    <source>
        <dbReference type="Proteomes" id="UP000320735"/>
    </source>
</evidence>